<reference evidence="1" key="2">
    <citation type="submission" date="2015-06" db="UniProtKB">
        <authorList>
            <consortium name="EnsemblProtists"/>
        </authorList>
    </citation>
    <scope>IDENTIFICATION</scope>
    <source>
        <strain evidence="1">Emoy2</strain>
    </source>
</reference>
<dbReference type="AlphaFoldDB" id="M4C6F1"/>
<sequence length="49" mass="5900">MEAIAKRNFNAEVIPQLKGMIQIWIIIKLTFSMETNRTYIRHSRHTEIR</sequence>
<dbReference type="Proteomes" id="UP000011713">
    <property type="component" value="Unassembled WGS sequence"/>
</dbReference>
<name>M4C6F1_HYAAE</name>
<dbReference type="HOGENOM" id="CLU_3145667_0_0_1"/>
<organism evidence="1 2">
    <name type="scientific">Hyaloperonospora arabidopsidis (strain Emoy2)</name>
    <name type="common">Downy mildew agent</name>
    <name type="synonym">Peronospora arabidopsidis</name>
    <dbReference type="NCBI Taxonomy" id="559515"/>
    <lineage>
        <taxon>Eukaryota</taxon>
        <taxon>Sar</taxon>
        <taxon>Stramenopiles</taxon>
        <taxon>Oomycota</taxon>
        <taxon>Peronosporomycetes</taxon>
        <taxon>Peronosporales</taxon>
        <taxon>Peronosporaceae</taxon>
        <taxon>Hyaloperonospora</taxon>
    </lineage>
</organism>
<dbReference type="EnsemblProtists" id="HpaT814687">
    <property type="protein sequence ID" value="HpaP814687"/>
    <property type="gene ID" value="HpaG814687"/>
</dbReference>
<keyword evidence="2" id="KW-1185">Reference proteome</keyword>
<reference evidence="2" key="1">
    <citation type="journal article" date="2010" name="Science">
        <title>Signatures of adaptation to obligate biotrophy in the Hyaloperonospora arabidopsidis genome.</title>
        <authorList>
            <person name="Baxter L."/>
            <person name="Tripathy S."/>
            <person name="Ishaque N."/>
            <person name="Boot N."/>
            <person name="Cabral A."/>
            <person name="Kemen E."/>
            <person name="Thines M."/>
            <person name="Ah-Fong A."/>
            <person name="Anderson R."/>
            <person name="Badejoko W."/>
            <person name="Bittner-Eddy P."/>
            <person name="Boore J.L."/>
            <person name="Chibucos M.C."/>
            <person name="Coates M."/>
            <person name="Dehal P."/>
            <person name="Delehaunty K."/>
            <person name="Dong S."/>
            <person name="Downton P."/>
            <person name="Dumas B."/>
            <person name="Fabro G."/>
            <person name="Fronick C."/>
            <person name="Fuerstenberg S.I."/>
            <person name="Fulton L."/>
            <person name="Gaulin E."/>
            <person name="Govers F."/>
            <person name="Hughes L."/>
            <person name="Humphray S."/>
            <person name="Jiang R.H."/>
            <person name="Judelson H."/>
            <person name="Kamoun S."/>
            <person name="Kyung K."/>
            <person name="Meijer H."/>
            <person name="Minx P."/>
            <person name="Morris P."/>
            <person name="Nelson J."/>
            <person name="Phuntumart V."/>
            <person name="Qutob D."/>
            <person name="Rehmany A."/>
            <person name="Rougon-Cardoso A."/>
            <person name="Ryden P."/>
            <person name="Torto-Alalibo T."/>
            <person name="Studholme D."/>
            <person name="Wang Y."/>
            <person name="Win J."/>
            <person name="Wood J."/>
            <person name="Clifton S.W."/>
            <person name="Rogers J."/>
            <person name="Van den Ackerveken G."/>
            <person name="Jones J.D."/>
            <person name="McDowell J.M."/>
            <person name="Beynon J."/>
            <person name="Tyler B.M."/>
        </authorList>
    </citation>
    <scope>NUCLEOTIDE SEQUENCE [LARGE SCALE GENOMIC DNA]</scope>
    <source>
        <strain evidence="2">Emoy2</strain>
    </source>
</reference>
<dbReference type="VEuPathDB" id="FungiDB:HpaG814687"/>
<dbReference type="InParanoid" id="M4C6F1"/>
<evidence type="ECO:0000313" key="2">
    <source>
        <dbReference type="Proteomes" id="UP000011713"/>
    </source>
</evidence>
<accession>M4C6F1</accession>
<evidence type="ECO:0000313" key="1">
    <source>
        <dbReference type="EnsemblProtists" id="HpaP814687"/>
    </source>
</evidence>
<proteinExistence type="predicted"/>
<dbReference type="EMBL" id="ABWE02005920">
    <property type="status" value="NOT_ANNOTATED_CDS"/>
    <property type="molecule type" value="Genomic_DNA"/>
</dbReference>
<protein>
    <submittedName>
        <fullName evidence="1">Uncharacterized protein</fullName>
    </submittedName>
</protein>